<comment type="caution">
    <text evidence="2">The sequence shown here is derived from an EMBL/GenBank/DDBJ whole genome shotgun (WGS) entry which is preliminary data.</text>
</comment>
<evidence type="ECO:0000313" key="3">
    <source>
        <dbReference type="Proteomes" id="UP001597425"/>
    </source>
</evidence>
<sequence>MFLKLASQVSPLSMFIKFAFFSRSVSAAKAIAWFSFYIATGPVFYYILQGVADSRRKVVFGIEGKEIGPYAGIQVPSKVVILILSGVAVCWSLAAAVDMNI</sequence>
<proteinExistence type="predicted"/>
<dbReference type="EMBL" id="JBHUJD010000003">
    <property type="protein sequence ID" value="MFD2309520.1"/>
    <property type="molecule type" value="Genomic_DNA"/>
</dbReference>
<organism evidence="2 3">
    <name type="scientific">Microbulbifer halophilus</name>
    <dbReference type="NCBI Taxonomy" id="453963"/>
    <lineage>
        <taxon>Bacteria</taxon>
        <taxon>Pseudomonadati</taxon>
        <taxon>Pseudomonadota</taxon>
        <taxon>Gammaproteobacteria</taxon>
        <taxon>Cellvibrionales</taxon>
        <taxon>Microbulbiferaceae</taxon>
        <taxon>Microbulbifer</taxon>
    </lineage>
</organism>
<accession>A0ABW5EC43</accession>
<feature type="transmembrane region" description="Helical" evidence="1">
    <location>
        <begin position="79"/>
        <end position="97"/>
    </location>
</feature>
<reference evidence="3" key="1">
    <citation type="journal article" date="2019" name="Int. J. Syst. Evol. Microbiol.">
        <title>The Global Catalogue of Microorganisms (GCM) 10K type strain sequencing project: providing services to taxonomists for standard genome sequencing and annotation.</title>
        <authorList>
            <consortium name="The Broad Institute Genomics Platform"/>
            <consortium name="The Broad Institute Genome Sequencing Center for Infectious Disease"/>
            <person name="Wu L."/>
            <person name="Ma J."/>
        </authorList>
    </citation>
    <scope>NUCLEOTIDE SEQUENCE [LARGE SCALE GENOMIC DNA]</scope>
    <source>
        <strain evidence="3">KCTC 12848</strain>
    </source>
</reference>
<gene>
    <name evidence="2" type="ORF">ACFSKX_03740</name>
</gene>
<name>A0ABW5EC43_9GAMM</name>
<keyword evidence="1" id="KW-1133">Transmembrane helix</keyword>
<protein>
    <submittedName>
        <fullName evidence="2">Uncharacterized protein</fullName>
    </submittedName>
</protein>
<evidence type="ECO:0000313" key="2">
    <source>
        <dbReference type="EMBL" id="MFD2309520.1"/>
    </source>
</evidence>
<evidence type="ECO:0000256" key="1">
    <source>
        <dbReference type="SAM" id="Phobius"/>
    </source>
</evidence>
<feature type="transmembrane region" description="Helical" evidence="1">
    <location>
        <begin position="30"/>
        <end position="48"/>
    </location>
</feature>
<dbReference type="RefSeq" id="WP_265721710.1">
    <property type="nucleotide sequence ID" value="NZ_JAPIVK010000014.1"/>
</dbReference>
<keyword evidence="3" id="KW-1185">Reference proteome</keyword>
<dbReference type="Proteomes" id="UP001597425">
    <property type="component" value="Unassembled WGS sequence"/>
</dbReference>
<keyword evidence="1" id="KW-0812">Transmembrane</keyword>
<keyword evidence="1" id="KW-0472">Membrane</keyword>